<sequence length="162" mass="18316">MKKIIQSFTLSILLTLSFNSFAQTETYDPSADAMKDIQSAVKTASKEGKHVFVKVGGNWCGWCKKYAKFTHEDAEISKLMEDNYVKVLVNWSNDNKNPEAMKYLGNPQRFGYPVFVILDGHGKVIHIQNSAYLESGKGCDKNKVMMFLKGWTTTAIDPKTYN</sequence>
<keyword evidence="4" id="KW-1185">Reference proteome</keyword>
<dbReference type="KEGG" id="fya:KMW28_14660"/>
<dbReference type="SUPFAM" id="SSF52833">
    <property type="entry name" value="Thioredoxin-like"/>
    <property type="match status" value="1"/>
</dbReference>
<feature type="domain" description="Thioredoxin" evidence="2">
    <location>
        <begin position="12"/>
        <end position="153"/>
    </location>
</feature>
<evidence type="ECO:0000259" key="2">
    <source>
        <dbReference type="PROSITE" id="PS51352"/>
    </source>
</evidence>
<feature type="signal peptide" evidence="1">
    <location>
        <begin position="1"/>
        <end position="22"/>
    </location>
</feature>
<proteinExistence type="predicted"/>
<evidence type="ECO:0000313" key="4">
    <source>
        <dbReference type="Proteomes" id="UP000678679"/>
    </source>
</evidence>
<dbReference type="InterPro" id="IPR013766">
    <property type="entry name" value="Thioredoxin_domain"/>
</dbReference>
<name>A0AAX1N4U9_9BACT</name>
<protein>
    <submittedName>
        <fullName evidence="3">Thioredoxin family protein</fullName>
    </submittedName>
</protein>
<dbReference type="Pfam" id="PF13899">
    <property type="entry name" value="Thioredoxin_7"/>
    <property type="match status" value="1"/>
</dbReference>
<dbReference type="InterPro" id="IPR036249">
    <property type="entry name" value="Thioredoxin-like_sf"/>
</dbReference>
<dbReference type="PROSITE" id="PS51352">
    <property type="entry name" value="THIOREDOXIN_2"/>
    <property type="match status" value="1"/>
</dbReference>
<dbReference type="PANTHER" id="PTHR32234:SF0">
    <property type="entry name" value="THIOL:DISULFIDE INTERCHANGE PROTEIN DSBD"/>
    <property type="match status" value="1"/>
</dbReference>
<dbReference type="GO" id="GO:0015035">
    <property type="term" value="F:protein-disulfide reductase activity"/>
    <property type="evidence" value="ECO:0007669"/>
    <property type="project" value="TreeGrafter"/>
</dbReference>
<dbReference type="EMBL" id="CP076132">
    <property type="protein sequence ID" value="QWG00893.1"/>
    <property type="molecule type" value="Genomic_DNA"/>
</dbReference>
<organism evidence="3 4">
    <name type="scientific">Flammeovirga yaeyamensis</name>
    <dbReference type="NCBI Taxonomy" id="367791"/>
    <lineage>
        <taxon>Bacteria</taxon>
        <taxon>Pseudomonadati</taxon>
        <taxon>Bacteroidota</taxon>
        <taxon>Cytophagia</taxon>
        <taxon>Cytophagales</taxon>
        <taxon>Flammeovirgaceae</taxon>
        <taxon>Flammeovirga</taxon>
    </lineage>
</organism>
<dbReference type="Proteomes" id="UP000678679">
    <property type="component" value="Chromosome 1"/>
</dbReference>
<gene>
    <name evidence="3" type="ORF">KMW28_14660</name>
</gene>
<feature type="chain" id="PRO_5043387738" evidence="1">
    <location>
        <begin position="23"/>
        <end position="162"/>
    </location>
</feature>
<dbReference type="PANTHER" id="PTHR32234">
    <property type="entry name" value="THIOL:DISULFIDE INTERCHANGE PROTEIN DSBD"/>
    <property type="match status" value="1"/>
</dbReference>
<evidence type="ECO:0000313" key="3">
    <source>
        <dbReference type="EMBL" id="QWG00893.1"/>
    </source>
</evidence>
<reference evidence="3 4" key="1">
    <citation type="submission" date="2021-05" db="EMBL/GenBank/DDBJ databases">
        <title>Comparative genomic studies on the polysaccharide-degrading batcterial strains of the Flammeovirga genus.</title>
        <authorList>
            <person name="Zewei F."/>
            <person name="Zheng Z."/>
            <person name="Yu L."/>
            <person name="Ruyue G."/>
            <person name="Yanhong M."/>
            <person name="Yuanyuan C."/>
            <person name="Jingyan G."/>
            <person name="Wenjun H."/>
        </authorList>
    </citation>
    <scope>NUCLEOTIDE SEQUENCE [LARGE SCALE GENOMIC DNA]</scope>
    <source>
        <strain evidence="3 4">NBRC:100898</strain>
    </source>
</reference>
<dbReference type="RefSeq" id="WP_169665210.1">
    <property type="nucleotide sequence ID" value="NZ_CP076132.1"/>
</dbReference>
<keyword evidence="1" id="KW-0732">Signal</keyword>
<dbReference type="GO" id="GO:0045454">
    <property type="term" value="P:cell redox homeostasis"/>
    <property type="evidence" value="ECO:0007669"/>
    <property type="project" value="TreeGrafter"/>
</dbReference>
<accession>A0AAX1N4U9</accession>
<dbReference type="Gene3D" id="3.40.30.10">
    <property type="entry name" value="Glutaredoxin"/>
    <property type="match status" value="1"/>
</dbReference>
<dbReference type="AlphaFoldDB" id="A0AAX1N4U9"/>
<evidence type="ECO:0000256" key="1">
    <source>
        <dbReference type="SAM" id="SignalP"/>
    </source>
</evidence>